<protein>
    <recommendedName>
        <fullName evidence="3">Retrotransposon gag domain-containing protein</fullName>
    </recommendedName>
</protein>
<reference evidence="4" key="1">
    <citation type="submission" date="2023-07" db="EMBL/GenBank/DDBJ databases">
        <title>A chromosome-level genome assembly of Lolium multiflorum.</title>
        <authorList>
            <person name="Chen Y."/>
            <person name="Copetti D."/>
            <person name="Kolliker R."/>
            <person name="Studer B."/>
        </authorList>
    </citation>
    <scope>NUCLEOTIDE SEQUENCE</scope>
    <source>
        <strain evidence="4">02402/16</strain>
        <tissue evidence="4">Leaf</tissue>
    </source>
</reference>
<feature type="compositionally biased region" description="Basic residues" evidence="1">
    <location>
        <begin position="119"/>
        <end position="133"/>
    </location>
</feature>
<proteinExistence type="predicted"/>
<feature type="region of interest" description="Disordered" evidence="1">
    <location>
        <begin position="36"/>
        <end position="199"/>
    </location>
</feature>
<feature type="compositionally biased region" description="Low complexity" evidence="1">
    <location>
        <begin position="37"/>
        <end position="47"/>
    </location>
</feature>
<evidence type="ECO:0000256" key="2">
    <source>
        <dbReference type="SAM" id="SignalP"/>
    </source>
</evidence>
<dbReference type="AlphaFoldDB" id="A0AAD8SAJ0"/>
<feature type="domain" description="Retrotransposon gag" evidence="3">
    <location>
        <begin position="438"/>
        <end position="529"/>
    </location>
</feature>
<feature type="chain" id="PRO_5042036713" description="Retrotransposon gag domain-containing protein" evidence="2">
    <location>
        <begin position="19"/>
        <end position="533"/>
    </location>
</feature>
<evidence type="ECO:0000256" key="1">
    <source>
        <dbReference type="SAM" id="MobiDB-lite"/>
    </source>
</evidence>
<gene>
    <name evidence="4" type="ORF">QYE76_065666</name>
</gene>
<dbReference type="Proteomes" id="UP001231189">
    <property type="component" value="Unassembled WGS sequence"/>
</dbReference>
<evidence type="ECO:0000313" key="4">
    <source>
        <dbReference type="EMBL" id="KAK1647861.1"/>
    </source>
</evidence>
<keyword evidence="2" id="KW-0732">Signal</keyword>
<sequence length="533" mass="59117">MHPASLFPLLLKVTRTAAFGATATLPLSSTNLQCTITPPAARRPPTAGERVTMDTSTLADPHPSPVTVTAKRWKRTPPPLHPCTDKPRPELSCTDATEHRRRTPSNSWQARLDATVHTSRSRHRRPPPSKTLHRGSYTSPRRPACPMNCRRTPCSLATDPVHRAPASSFKTRQTSSVQNLSPPEPPPTTSSSPKWRGAPLLPINRTSADDAIPNSSLAVAVARRKKRWTCGRRRSEQRPRPVTVARRRTTAVSVNSTTAWDQALRRTAPALAVFCDPRGTTYELPLKYAPQLVAAFRRVELAGDFATPGQPSDSGVGRMVDTRRASASGSDQNPPAPPDPTMAQLLRLMMEDRQAAREERQANLATLQHLAQLATGNANNNNGGNGNGDHRSKLKDFQSTNPPVFSKCTEPLDADDWLRTIENNLEVAGVGIDEKVLFATHFLSGPARAWWENIKAMQVEGHVIDWEEFKAKFRKTHIPSGLIKLMKDKFMNLRQGSMSVVDYLDKFTTLSRYAPEDTNTEEKKKDRFRTVAR</sequence>
<organism evidence="4 5">
    <name type="scientific">Lolium multiflorum</name>
    <name type="common">Italian ryegrass</name>
    <name type="synonym">Lolium perenne subsp. multiflorum</name>
    <dbReference type="NCBI Taxonomy" id="4521"/>
    <lineage>
        <taxon>Eukaryota</taxon>
        <taxon>Viridiplantae</taxon>
        <taxon>Streptophyta</taxon>
        <taxon>Embryophyta</taxon>
        <taxon>Tracheophyta</taxon>
        <taxon>Spermatophyta</taxon>
        <taxon>Magnoliopsida</taxon>
        <taxon>Liliopsida</taxon>
        <taxon>Poales</taxon>
        <taxon>Poaceae</taxon>
        <taxon>BOP clade</taxon>
        <taxon>Pooideae</taxon>
        <taxon>Poodae</taxon>
        <taxon>Poeae</taxon>
        <taxon>Poeae Chloroplast Group 2 (Poeae type)</taxon>
        <taxon>Loliodinae</taxon>
        <taxon>Loliinae</taxon>
        <taxon>Lolium</taxon>
    </lineage>
</organism>
<feature type="compositionally biased region" description="Polar residues" evidence="1">
    <location>
        <begin position="168"/>
        <end position="180"/>
    </location>
</feature>
<dbReference type="InterPro" id="IPR005162">
    <property type="entry name" value="Retrotrans_gag_dom"/>
</dbReference>
<feature type="signal peptide" evidence="2">
    <location>
        <begin position="1"/>
        <end position="18"/>
    </location>
</feature>
<evidence type="ECO:0000313" key="5">
    <source>
        <dbReference type="Proteomes" id="UP001231189"/>
    </source>
</evidence>
<accession>A0AAD8SAJ0</accession>
<name>A0AAD8SAJ0_LOLMU</name>
<evidence type="ECO:0000259" key="3">
    <source>
        <dbReference type="Pfam" id="PF03732"/>
    </source>
</evidence>
<dbReference type="EMBL" id="JAUUTY010000004">
    <property type="protein sequence ID" value="KAK1647861.1"/>
    <property type="molecule type" value="Genomic_DNA"/>
</dbReference>
<comment type="caution">
    <text evidence="4">The sequence shown here is derived from an EMBL/GenBank/DDBJ whole genome shotgun (WGS) entry which is preliminary data.</text>
</comment>
<keyword evidence="5" id="KW-1185">Reference proteome</keyword>
<dbReference type="Pfam" id="PF03732">
    <property type="entry name" value="Retrotrans_gag"/>
    <property type="match status" value="1"/>
</dbReference>